<dbReference type="InterPro" id="IPR036051">
    <property type="entry name" value="KRAB_dom_sf"/>
</dbReference>
<dbReference type="AlphaFoldDB" id="A0A6P6IJJ7"/>
<protein>
    <submittedName>
        <fullName evidence="4">Zinc finger protein 248-like</fullName>
    </submittedName>
</protein>
<dbReference type="Pfam" id="PF01352">
    <property type="entry name" value="KRAB"/>
    <property type="match status" value="1"/>
</dbReference>
<dbReference type="RefSeq" id="XP_025788390.1">
    <property type="nucleotide sequence ID" value="XM_025932605.1"/>
</dbReference>
<keyword evidence="3" id="KW-1185">Reference proteome</keyword>
<accession>A0A6P6IJJ7</accession>
<evidence type="ECO:0000313" key="3">
    <source>
        <dbReference type="Proteomes" id="UP000515131"/>
    </source>
</evidence>
<dbReference type="PROSITE" id="PS50805">
    <property type="entry name" value="KRAB"/>
    <property type="match status" value="1"/>
</dbReference>
<dbReference type="Proteomes" id="UP000515131">
    <property type="component" value="Unplaced"/>
</dbReference>
<proteinExistence type="predicted"/>
<dbReference type="CDD" id="cd07765">
    <property type="entry name" value="KRAB_A-box"/>
    <property type="match status" value="1"/>
</dbReference>
<dbReference type="SUPFAM" id="SSF109640">
    <property type="entry name" value="KRAB domain (Kruppel-associated box)"/>
    <property type="match status" value="1"/>
</dbReference>
<dbReference type="KEGG" id="pcoo:112869465"/>
<feature type="region of interest" description="Disordered" evidence="1">
    <location>
        <begin position="68"/>
        <end position="100"/>
    </location>
</feature>
<feature type="compositionally biased region" description="Acidic residues" evidence="1">
    <location>
        <begin position="88"/>
        <end position="100"/>
    </location>
</feature>
<dbReference type="PANTHER" id="PTHR23232">
    <property type="entry name" value="KRAB DOMAIN C2H2 ZINC FINGER"/>
    <property type="match status" value="1"/>
</dbReference>
<reference evidence="4" key="1">
    <citation type="submission" date="2025-08" db="UniProtKB">
        <authorList>
            <consortium name="RefSeq"/>
        </authorList>
    </citation>
    <scope>IDENTIFICATION</scope>
    <source>
        <tissue evidence="4">Blood</tissue>
    </source>
</reference>
<sequence length="100" mass="11408">MGLLQGSVLFEDVSVDFTLKEWRLLDPAQRLLCRDVILENYGHLVSLGRCVARPELIFKLEQGEEPWVPRRELPSQSPPGELTKNGKEEEEIGNMENGME</sequence>
<gene>
    <name evidence="4" type="primary">LOC112869465</name>
</gene>
<evidence type="ECO:0000259" key="2">
    <source>
        <dbReference type="PROSITE" id="PS50805"/>
    </source>
</evidence>
<dbReference type="Gene3D" id="6.10.140.140">
    <property type="match status" value="1"/>
</dbReference>
<dbReference type="SMART" id="SM00349">
    <property type="entry name" value="KRAB"/>
    <property type="match status" value="1"/>
</dbReference>
<dbReference type="InterPro" id="IPR050169">
    <property type="entry name" value="Krueppel_C2H2_ZnF"/>
</dbReference>
<feature type="domain" description="KRAB" evidence="2">
    <location>
        <begin position="8"/>
        <end position="79"/>
    </location>
</feature>
<organism evidence="3 4">
    <name type="scientific">Puma concolor</name>
    <name type="common">Mountain lion</name>
    <name type="synonym">Felis concolor</name>
    <dbReference type="NCBI Taxonomy" id="9696"/>
    <lineage>
        <taxon>Eukaryota</taxon>
        <taxon>Metazoa</taxon>
        <taxon>Chordata</taxon>
        <taxon>Craniata</taxon>
        <taxon>Vertebrata</taxon>
        <taxon>Euteleostomi</taxon>
        <taxon>Mammalia</taxon>
        <taxon>Eutheria</taxon>
        <taxon>Laurasiatheria</taxon>
        <taxon>Carnivora</taxon>
        <taxon>Feliformia</taxon>
        <taxon>Felidae</taxon>
        <taxon>Felinae</taxon>
        <taxon>Puma</taxon>
    </lineage>
</organism>
<dbReference type="InterPro" id="IPR001909">
    <property type="entry name" value="KRAB"/>
</dbReference>
<dbReference type="GO" id="GO:0006355">
    <property type="term" value="P:regulation of DNA-templated transcription"/>
    <property type="evidence" value="ECO:0007669"/>
    <property type="project" value="InterPro"/>
</dbReference>
<dbReference type="PANTHER" id="PTHR23232:SF131">
    <property type="entry name" value="KRAB DOMAIN-CONTAINING PROTEIN"/>
    <property type="match status" value="1"/>
</dbReference>
<name>A0A6P6IJJ7_PUMCO</name>
<evidence type="ECO:0000256" key="1">
    <source>
        <dbReference type="SAM" id="MobiDB-lite"/>
    </source>
</evidence>
<dbReference type="GeneID" id="112869465"/>
<evidence type="ECO:0000313" key="4">
    <source>
        <dbReference type="RefSeq" id="XP_025788390.1"/>
    </source>
</evidence>